<dbReference type="InterPro" id="IPR041685">
    <property type="entry name" value="AAA_GajA/Old/RecF-like"/>
</dbReference>
<feature type="domain" description="Endonuclease GajA/Old nuclease/RecF-like AAA" evidence="1">
    <location>
        <begin position="1"/>
        <end position="337"/>
    </location>
</feature>
<dbReference type="PANTHER" id="PTHR43581:SF4">
    <property type="entry name" value="ATP_GTP PHOSPHATASE"/>
    <property type="match status" value="1"/>
</dbReference>
<accession>A0ABU5QC12</accession>
<organism evidence="2 3">
    <name type="scientific">Arcicella rigui</name>
    <dbReference type="NCBI Taxonomy" id="797020"/>
    <lineage>
        <taxon>Bacteria</taxon>
        <taxon>Pseudomonadati</taxon>
        <taxon>Bacteroidota</taxon>
        <taxon>Cytophagia</taxon>
        <taxon>Cytophagales</taxon>
        <taxon>Flectobacillaceae</taxon>
        <taxon>Arcicella</taxon>
    </lineage>
</organism>
<dbReference type="Gene3D" id="3.40.50.300">
    <property type="entry name" value="P-loop containing nucleotide triphosphate hydrolases"/>
    <property type="match status" value="1"/>
</dbReference>
<gene>
    <name evidence="2" type="ORF">VB248_14630</name>
</gene>
<dbReference type="Pfam" id="PF13175">
    <property type="entry name" value="AAA_15"/>
    <property type="match status" value="1"/>
</dbReference>
<name>A0ABU5QC12_9BACT</name>
<keyword evidence="2" id="KW-0067">ATP-binding</keyword>
<keyword evidence="2" id="KW-0547">Nucleotide-binding</keyword>
<comment type="caution">
    <text evidence="2">The sequence shown here is derived from an EMBL/GenBank/DDBJ whole genome shotgun (WGS) entry which is preliminary data.</text>
</comment>
<dbReference type="InterPro" id="IPR051396">
    <property type="entry name" value="Bact_Antivir_Def_Nuclease"/>
</dbReference>
<dbReference type="RefSeq" id="WP_323297539.1">
    <property type="nucleotide sequence ID" value="NZ_JAYFUM010000017.1"/>
</dbReference>
<keyword evidence="3" id="KW-1185">Reference proteome</keyword>
<dbReference type="EMBL" id="JAYFUM010000017">
    <property type="protein sequence ID" value="MEA5140385.1"/>
    <property type="molecule type" value="Genomic_DNA"/>
</dbReference>
<proteinExistence type="predicted"/>
<dbReference type="GO" id="GO:0005524">
    <property type="term" value="F:ATP binding"/>
    <property type="evidence" value="ECO:0007669"/>
    <property type="project" value="UniProtKB-KW"/>
</dbReference>
<evidence type="ECO:0000313" key="3">
    <source>
        <dbReference type="Proteomes" id="UP001302949"/>
    </source>
</evidence>
<evidence type="ECO:0000313" key="2">
    <source>
        <dbReference type="EMBL" id="MEA5140385.1"/>
    </source>
</evidence>
<evidence type="ECO:0000259" key="1">
    <source>
        <dbReference type="Pfam" id="PF13175"/>
    </source>
</evidence>
<dbReference type="SUPFAM" id="SSF52540">
    <property type="entry name" value="P-loop containing nucleoside triphosphate hydrolases"/>
    <property type="match status" value="1"/>
</dbReference>
<sequence>MKVKELYIKSYNQFEDFRLDLTYPLGHPKAGKPLDKVCFIGQSGTGKTSLLELINNFSFYLYYLCNEPYESVDFGEKIKVDEGTEIKYYSPENDLIINIGSIENYSAKILSINSDKLKPIFKADFSKSSNVTFFFPADFQHHKMVDKPNYVYDNLYPVFLDFSYNDYSSVWLNINKQIISYREHQIQHSLAISEVTQKIGVKSEDILDAAKKYQEWEQNNPNPLQELADKFLDKLLNRFNLRIRSRLDFEKIEDVKTIKVETLDGQEVPYDFQSTGTRQILLSVLPLYTLKPNKATIFFDEPERSLYPDIQKEIVELYTSLTTDCQFFYATHSPIIASSFEPWEIVELKFNPETGKVFQELYYEGERHVDNYTINPQYLRWDDILQRVFDLDSEGNEKRVKALMKLATLESKLKKNSIPLEEREKLWEEYLKLSKLTGWTTRFNYEKN</sequence>
<dbReference type="InterPro" id="IPR027417">
    <property type="entry name" value="P-loop_NTPase"/>
</dbReference>
<protein>
    <submittedName>
        <fullName evidence="2">ATP-binding protein</fullName>
    </submittedName>
</protein>
<dbReference type="PANTHER" id="PTHR43581">
    <property type="entry name" value="ATP/GTP PHOSPHATASE"/>
    <property type="match status" value="1"/>
</dbReference>
<dbReference type="Proteomes" id="UP001302949">
    <property type="component" value="Unassembled WGS sequence"/>
</dbReference>
<reference evidence="2 3" key="1">
    <citation type="submission" date="2023-12" db="EMBL/GenBank/DDBJ databases">
        <title>Novel species of the genus Arcicella isolated from rivers.</title>
        <authorList>
            <person name="Lu H."/>
        </authorList>
    </citation>
    <scope>NUCLEOTIDE SEQUENCE [LARGE SCALE GENOMIC DNA]</scope>
    <source>
        <strain evidence="2 3">KCTC 23307</strain>
    </source>
</reference>